<evidence type="ECO:0000256" key="4">
    <source>
        <dbReference type="ARBA" id="ARBA00023143"/>
    </source>
</evidence>
<evidence type="ECO:0000256" key="1">
    <source>
        <dbReference type="ARBA" id="ARBA00004117"/>
    </source>
</evidence>
<dbReference type="Pfam" id="PF00460">
    <property type="entry name" value="Flg_bb_rod"/>
    <property type="match status" value="1"/>
</dbReference>
<comment type="subcellular location">
    <subcellularLocation>
        <location evidence="1 6">Bacterial flagellum basal body</location>
    </subcellularLocation>
</comment>
<evidence type="ECO:0000256" key="2">
    <source>
        <dbReference type="ARBA" id="ARBA00009677"/>
    </source>
</evidence>
<evidence type="ECO:0000259" key="7">
    <source>
        <dbReference type="Pfam" id="PF00460"/>
    </source>
</evidence>
<dbReference type="AlphaFoldDB" id="A0A4R2L326"/>
<evidence type="ECO:0000256" key="6">
    <source>
        <dbReference type="PIRNR" id="PIRNR002889"/>
    </source>
</evidence>
<dbReference type="NCBIfam" id="TIGR01396">
    <property type="entry name" value="FlgB"/>
    <property type="match status" value="1"/>
</dbReference>
<evidence type="ECO:0000256" key="5">
    <source>
        <dbReference type="ARBA" id="ARBA00024934"/>
    </source>
</evidence>
<dbReference type="PIRSF" id="PIRSF002889">
    <property type="entry name" value="Rod_FlgB"/>
    <property type="match status" value="1"/>
</dbReference>
<comment type="function">
    <text evidence="5 6">Structural component of flagellum, the bacterial motility apparatus. Part of the rod structure of flagellar basal body.</text>
</comment>
<evidence type="ECO:0000256" key="3">
    <source>
        <dbReference type="ARBA" id="ARBA00014376"/>
    </source>
</evidence>
<dbReference type="GO" id="GO:0030694">
    <property type="term" value="C:bacterial-type flagellum basal body, rod"/>
    <property type="evidence" value="ECO:0007669"/>
    <property type="project" value="InterPro"/>
</dbReference>
<dbReference type="RefSeq" id="WP_132542659.1">
    <property type="nucleotide sequence ID" value="NZ_SLWY01000011.1"/>
</dbReference>
<keyword evidence="9" id="KW-1185">Reference proteome</keyword>
<reference evidence="8 9" key="1">
    <citation type="submission" date="2019-03" db="EMBL/GenBank/DDBJ databases">
        <title>Genomic Encyclopedia of Type Strains, Phase IV (KMG-IV): sequencing the most valuable type-strain genomes for metagenomic binning, comparative biology and taxonomic classification.</title>
        <authorList>
            <person name="Goeker M."/>
        </authorList>
    </citation>
    <scope>NUCLEOTIDE SEQUENCE [LARGE SCALE GENOMIC DNA]</scope>
    <source>
        <strain evidence="8 9">DSM 25287</strain>
    </source>
</reference>
<sequence>MAIDFDRTLQVHVQAVQLRARRAELIAGNLANADTPNYLARDLDFGAAMATAQGRGQLTTSAEGHLASGRRADGVALYREPTQRSIDGNTVEPEREKALFSQNAVAYTASLRLLGNRVQSLLNAIRGE</sequence>
<dbReference type="InterPro" id="IPR006300">
    <property type="entry name" value="FlgB"/>
</dbReference>
<evidence type="ECO:0000313" key="9">
    <source>
        <dbReference type="Proteomes" id="UP000295765"/>
    </source>
</evidence>
<accession>A0A4R2L326</accession>
<organism evidence="8 9">
    <name type="scientific">Plasticicumulans lactativorans</name>
    <dbReference type="NCBI Taxonomy" id="1133106"/>
    <lineage>
        <taxon>Bacteria</taxon>
        <taxon>Pseudomonadati</taxon>
        <taxon>Pseudomonadota</taxon>
        <taxon>Gammaproteobacteria</taxon>
        <taxon>Candidatus Competibacteraceae</taxon>
        <taxon>Plasticicumulans</taxon>
    </lineage>
</organism>
<protein>
    <recommendedName>
        <fullName evidence="3 6">Flagellar basal body rod protein FlgB</fullName>
    </recommendedName>
</protein>
<dbReference type="PANTHER" id="PTHR30435">
    <property type="entry name" value="FLAGELLAR PROTEIN"/>
    <property type="match status" value="1"/>
</dbReference>
<name>A0A4R2L326_9GAMM</name>
<comment type="similarity">
    <text evidence="2 6">Belongs to the flagella basal body rod proteins family.</text>
</comment>
<dbReference type="Proteomes" id="UP000295765">
    <property type="component" value="Unassembled WGS sequence"/>
</dbReference>
<keyword evidence="4 6" id="KW-0975">Bacterial flagellum</keyword>
<dbReference type="OrthoDB" id="9788334at2"/>
<keyword evidence="8" id="KW-0969">Cilium</keyword>
<dbReference type="EMBL" id="SLWY01000011">
    <property type="protein sequence ID" value="TCO80894.1"/>
    <property type="molecule type" value="Genomic_DNA"/>
</dbReference>
<keyword evidence="8" id="KW-0282">Flagellum</keyword>
<dbReference type="GO" id="GO:0071978">
    <property type="term" value="P:bacterial-type flagellum-dependent swarming motility"/>
    <property type="evidence" value="ECO:0007669"/>
    <property type="project" value="TreeGrafter"/>
</dbReference>
<dbReference type="InterPro" id="IPR001444">
    <property type="entry name" value="Flag_bb_rod_N"/>
</dbReference>
<evidence type="ECO:0000313" key="8">
    <source>
        <dbReference type="EMBL" id="TCO80894.1"/>
    </source>
</evidence>
<comment type="caution">
    <text evidence="8">The sequence shown here is derived from an EMBL/GenBank/DDBJ whole genome shotgun (WGS) entry which is preliminary data.</text>
</comment>
<dbReference type="PANTHER" id="PTHR30435:SF12">
    <property type="entry name" value="FLAGELLAR BASAL BODY ROD PROTEIN FLGB"/>
    <property type="match status" value="1"/>
</dbReference>
<gene>
    <name evidence="8" type="ORF">EV699_11195</name>
</gene>
<keyword evidence="8" id="KW-0966">Cell projection</keyword>
<proteinExistence type="inferred from homology"/>
<feature type="domain" description="Flagellar basal body rod protein N-terminal" evidence="7">
    <location>
        <begin position="9"/>
        <end position="38"/>
    </location>
</feature>
<comment type="subunit">
    <text evidence="6">The basal body constitutes a major portion of the flagellar organelle and consists of a number of rings mounted on a central rod.</text>
</comment>